<dbReference type="Proteomes" id="UP000838672">
    <property type="component" value="Unassembled WGS sequence"/>
</dbReference>
<dbReference type="Pfam" id="PF01546">
    <property type="entry name" value="Peptidase_M20"/>
    <property type="match status" value="1"/>
</dbReference>
<keyword evidence="4" id="KW-1185">Reference proteome</keyword>
<sequence length="409" mass="44699">MNQASSPPQNHSSVLSSPWQELLAFATTIRHQLHQLPELTWQEERTAQLIRQILTDLDIPWRVCATFGTVATLNAQSSNRPHIALRADIDALPIQEQSQVPWQSEHDGVMHACGHDGHTAVLLATAKWLKMHEAELSAPVTLIFQPAEEGGHGAREMIADGALNEIDAIYGWHNWPAIPFAHCVCPDGVVMAGNATFRIILKGKGGHASQPEQCVDPVIAAAALTQNLQQIVSRRIAPQSPTVVSVTSIDANSSYTVIPESATLTGSIRIANMADKLPIERMIRQISIDTAATYGVTAVMDIHPRYRPTVNHPNAAEHARQCWAKLFGQESLNTQTPLPIMASEDFSYYLEKVAGAFALIGANDGVSAHGVDHQHPCHSAFYDFNDRLLERVIAWYAELVGISSPIAPK</sequence>
<dbReference type="PANTHER" id="PTHR11014">
    <property type="entry name" value="PEPTIDASE M20 FAMILY MEMBER"/>
    <property type="match status" value="1"/>
</dbReference>
<accession>A0ABM8ZTR8</accession>
<evidence type="ECO:0000313" key="4">
    <source>
        <dbReference type="Proteomes" id="UP000838672"/>
    </source>
</evidence>
<dbReference type="EMBL" id="CAKLDI010000001">
    <property type="protein sequence ID" value="CAH0533567.1"/>
    <property type="molecule type" value="Genomic_DNA"/>
</dbReference>
<dbReference type="PANTHER" id="PTHR11014:SF63">
    <property type="entry name" value="METALLOPEPTIDASE, PUTATIVE (AFU_ORTHOLOGUE AFUA_6G09600)-RELATED"/>
    <property type="match status" value="1"/>
</dbReference>
<dbReference type="Gene3D" id="3.30.70.360">
    <property type="match status" value="1"/>
</dbReference>
<dbReference type="EC" id="3.5.1.32" evidence="3"/>
<proteinExistence type="predicted"/>
<reference evidence="3" key="1">
    <citation type="submission" date="2021-11" db="EMBL/GenBank/DDBJ databases">
        <authorList>
            <person name="Rodrigo-Torres L."/>
            <person name="Arahal R. D."/>
            <person name="Lucena T."/>
        </authorList>
    </citation>
    <scope>NUCLEOTIDE SEQUENCE</scope>
    <source>
        <strain evidence="3">CECT 7929</strain>
    </source>
</reference>
<evidence type="ECO:0000256" key="1">
    <source>
        <dbReference type="ARBA" id="ARBA00022801"/>
    </source>
</evidence>
<protein>
    <submittedName>
        <fullName evidence="3">Hippurate hydrolase</fullName>
        <ecNumber evidence="3">3.5.1.32</ecNumber>
    </submittedName>
</protein>
<keyword evidence="1 3" id="KW-0378">Hydrolase</keyword>
<dbReference type="InterPro" id="IPR017439">
    <property type="entry name" value="Amidohydrolase"/>
</dbReference>
<dbReference type="SUPFAM" id="SSF55031">
    <property type="entry name" value="Bacterial exopeptidase dimerisation domain"/>
    <property type="match status" value="1"/>
</dbReference>
<dbReference type="SUPFAM" id="SSF53187">
    <property type="entry name" value="Zn-dependent exopeptidases"/>
    <property type="match status" value="1"/>
</dbReference>
<evidence type="ECO:0000259" key="2">
    <source>
        <dbReference type="Pfam" id="PF07687"/>
    </source>
</evidence>
<dbReference type="InterPro" id="IPR002933">
    <property type="entry name" value="Peptidase_M20"/>
</dbReference>
<dbReference type="Gene3D" id="3.40.630.10">
    <property type="entry name" value="Zn peptidases"/>
    <property type="match status" value="1"/>
</dbReference>
<dbReference type="InterPro" id="IPR036264">
    <property type="entry name" value="Bact_exopeptidase_dim_dom"/>
</dbReference>
<comment type="caution">
    <text evidence="3">The sequence shown here is derived from an EMBL/GenBank/DDBJ whole genome shotgun (WGS) entry which is preliminary data.</text>
</comment>
<organism evidence="3 4">
    <name type="scientific">Vibrio stylophorae</name>
    <dbReference type="NCBI Taxonomy" id="659351"/>
    <lineage>
        <taxon>Bacteria</taxon>
        <taxon>Pseudomonadati</taxon>
        <taxon>Pseudomonadota</taxon>
        <taxon>Gammaproteobacteria</taxon>
        <taxon>Vibrionales</taxon>
        <taxon>Vibrionaceae</taxon>
        <taxon>Vibrio</taxon>
    </lineage>
</organism>
<evidence type="ECO:0000313" key="3">
    <source>
        <dbReference type="EMBL" id="CAH0533567.1"/>
    </source>
</evidence>
<dbReference type="Pfam" id="PF07687">
    <property type="entry name" value="M20_dimer"/>
    <property type="match status" value="1"/>
</dbReference>
<dbReference type="NCBIfam" id="NF038260">
    <property type="entry name" value="ectoine_DoeB_2"/>
    <property type="match status" value="1"/>
</dbReference>
<dbReference type="InterPro" id="IPR011650">
    <property type="entry name" value="Peptidase_M20_dimer"/>
</dbReference>
<gene>
    <name evidence="3" type="primary">hipO</name>
    <name evidence="3" type="ORF">VST7929_01437</name>
</gene>
<feature type="domain" description="Peptidase M20 dimerisation" evidence="2">
    <location>
        <begin position="193"/>
        <end position="287"/>
    </location>
</feature>
<dbReference type="GO" id="GO:0047980">
    <property type="term" value="F:hippurate hydrolase activity"/>
    <property type="evidence" value="ECO:0007669"/>
    <property type="project" value="UniProtKB-EC"/>
</dbReference>
<name>A0ABM8ZTR8_9VIBR</name>
<dbReference type="PIRSF" id="PIRSF005962">
    <property type="entry name" value="Pept_M20D_amidohydro"/>
    <property type="match status" value="1"/>
</dbReference>
<dbReference type="NCBIfam" id="TIGR01891">
    <property type="entry name" value="amidohydrolases"/>
    <property type="match status" value="1"/>
</dbReference>